<proteinExistence type="predicted"/>
<accession>X0ZQE1</accession>
<evidence type="ECO:0000256" key="1">
    <source>
        <dbReference type="SAM" id="MobiDB-lite"/>
    </source>
</evidence>
<comment type="caution">
    <text evidence="2">The sequence shown here is derived from an EMBL/GenBank/DDBJ whole genome shotgun (WGS) entry which is preliminary data.</text>
</comment>
<feature type="compositionally biased region" description="Polar residues" evidence="1">
    <location>
        <begin position="13"/>
        <end position="30"/>
    </location>
</feature>
<protein>
    <submittedName>
        <fullName evidence="2">Uncharacterized protein</fullName>
    </submittedName>
</protein>
<reference evidence="2" key="1">
    <citation type="journal article" date="2014" name="Front. Microbiol.">
        <title>High frequency of phylogenetically diverse reductive dehalogenase-homologous genes in deep subseafloor sedimentary metagenomes.</title>
        <authorList>
            <person name="Kawai M."/>
            <person name="Futagami T."/>
            <person name="Toyoda A."/>
            <person name="Takaki Y."/>
            <person name="Nishi S."/>
            <person name="Hori S."/>
            <person name="Arai W."/>
            <person name="Tsubouchi T."/>
            <person name="Morono Y."/>
            <person name="Uchiyama I."/>
            <person name="Ito T."/>
            <person name="Fujiyama A."/>
            <person name="Inagaki F."/>
            <person name="Takami H."/>
        </authorList>
    </citation>
    <scope>NUCLEOTIDE SEQUENCE</scope>
    <source>
        <strain evidence="2">Expedition CK06-06</strain>
    </source>
</reference>
<evidence type="ECO:0000313" key="2">
    <source>
        <dbReference type="EMBL" id="GAG71925.1"/>
    </source>
</evidence>
<sequence length="145" mass="16657">MKCSKEDVPFNKMSDTQLSPTPSTQSISSDGKSKSKHYEFLDRIQIELKKFEIGTHTKPELNLKFNNKEFNDYITALEKTFKIVTRLNQNVADIPRGHSFSIQNEKFTKSDLVLANNNFSDAIKISRNMSKYPKNVLAPKQNQNL</sequence>
<dbReference type="AlphaFoldDB" id="X0ZQE1"/>
<feature type="region of interest" description="Disordered" evidence="1">
    <location>
        <begin position="1"/>
        <end position="34"/>
    </location>
</feature>
<gene>
    <name evidence="2" type="ORF">S01H4_15866</name>
</gene>
<organism evidence="2">
    <name type="scientific">marine sediment metagenome</name>
    <dbReference type="NCBI Taxonomy" id="412755"/>
    <lineage>
        <taxon>unclassified sequences</taxon>
        <taxon>metagenomes</taxon>
        <taxon>ecological metagenomes</taxon>
    </lineage>
</organism>
<dbReference type="EMBL" id="BART01006953">
    <property type="protein sequence ID" value="GAG71925.1"/>
    <property type="molecule type" value="Genomic_DNA"/>
</dbReference>
<name>X0ZQE1_9ZZZZ</name>